<keyword evidence="2 4" id="KW-0442">Lipid degradation</keyword>
<proteinExistence type="predicted"/>
<dbReference type="Proteomes" id="UP000005273">
    <property type="component" value="Unassembled WGS sequence"/>
</dbReference>
<feature type="short sequence motif" description="DGA/G" evidence="4">
    <location>
        <begin position="159"/>
        <end position="161"/>
    </location>
</feature>
<evidence type="ECO:0000256" key="2">
    <source>
        <dbReference type="ARBA" id="ARBA00022963"/>
    </source>
</evidence>
<dbReference type="GO" id="GO:0016787">
    <property type="term" value="F:hydrolase activity"/>
    <property type="evidence" value="ECO:0007669"/>
    <property type="project" value="UniProtKB-UniRule"/>
</dbReference>
<dbReference type="OrthoDB" id="9770965at2"/>
<dbReference type="EMBL" id="ACJX03000001">
    <property type="protein sequence ID" value="KRT35239.1"/>
    <property type="molecule type" value="Genomic_DNA"/>
</dbReference>
<dbReference type="InterPro" id="IPR016035">
    <property type="entry name" value="Acyl_Trfase/lysoPLipase"/>
</dbReference>
<organism evidence="6 7">
    <name type="scientific">Acetomicrobium hydrogeniformans ATCC BAA-1850</name>
    <dbReference type="NCBI Taxonomy" id="592015"/>
    <lineage>
        <taxon>Bacteria</taxon>
        <taxon>Thermotogati</taxon>
        <taxon>Synergistota</taxon>
        <taxon>Synergistia</taxon>
        <taxon>Synergistales</taxon>
        <taxon>Acetomicrobiaceae</taxon>
        <taxon>Acetomicrobium</taxon>
    </lineage>
</organism>
<dbReference type="InterPro" id="IPR050301">
    <property type="entry name" value="NTE"/>
</dbReference>
<name>A0A0T5XA32_9BACT</name>
<keyword evidence="1 4" id="KW-0378">Hydrolase</keyword>
<dbReference type="STRING" id="592015.HMPREF1705_04505"/>
<sequence length="285" mass="30855">MKDENYRAKIGITLGSGAARGWAHIGVLKALEERGICPDIVCGCSMGALIGGFYAASKLDALEEASGSWSKMGMFRMLGRLIFRGGFFDNDGIMKWLRDALGEVMIEDLPVKFGAVAVDLSTGMELWFTEGDLVDAIMASISAPGMLIPYQKKGLLLGDGALANPVPVSLCRALGADIVVAVDLNGERVGRYFGPHWGLPERSGNFTNDDEGQRMPHFLEVLAVSSQIIQTRLTRHRLAADPPDLLISPKVKNIRMLEFDKSSVAIAEGKKAVERNLSAIGELFE</sequence>
<keyword evidence="7" id="KW-1185">Reference proteome</keyword>
<dbReference type="Pfam" id="PF01734">
    <property type="entry name" value="Patatin"/>
    <property type="match status" value="1"/>
</dbReference>
<dbReference type="InterPro" id="IPR002641">
    <property type="entry name" value="PNPLA_dom"/>
</dbReference>
<keyword evidence="3 4" id="KW-0443">Lipid metabolism</keyword>
<dbReference type="PANTHER" id="PTHR14226:SF76">
    <property type="entry name" value="NTE FAMILY PROTEIN RSSA"/>
    <property type="match status" value="1"/>
</dbReference>
<evidence type="ECO:0000313" key="6">
    <source>
        <dbReference type="EMBL" id="KRT35239.1"/>
    </source>
</evidence>
<evidence type="ECO:0000313" key="7">
    <source>
        <dbReference type="Proteomes" id="UP000005273"/>
    </source>
</evidence>
<accession>A0A0T5XA32</accession>
<evidence type="ECO:0000259" key="5">
    <source>
        <dbReference type="PROSITE" id="PS51635"/>
    </source>
</evidence>
<dbReference type="Gene3D" id="3.40.1090.10">
    <property type="entry name" value="Cytosolic phospholipase A2 catalytic domain"/>
    <property type="match status" value="1"/>
</dbReference>
<feature type="active site" description="Proton acceptor" evidence="4">
    <location>
        <position position="159"/>
    </location>
</feature>
<dbReference type="SUPFAM" id="SSF52151">
    <property type="entry name" value="FabD/lysophospholipase-like"/>
    <property type="match status" value="1"/>
</dbReference>
<comment type="caution">
    <text evidence="4">Lacks conserved residue(s) required for the propagation of feature annotation.</text>
</comment>
<gene>
    <name evidence="6" type="ORF">HMPREF1705_04505</name>
</gene>
<evidence type="ECO:0000256" key="3">
    <source>
        <dbReference type="ARBA" id="ARBA00023098"/>
    </source>
</evidence>
<dbReference type="PANTHER" id="PTHR14226">
    <property type="entry name" value="NEUROPATHY TARGET ESTERASE/SWISS CHEESE D.MELANOGASTER"/>
    <property type="match status" value="1"/>
</dbReference>
<reference evidence="7" key="1">
    <citation type="submission" date="2012-09" db="EMBL/GenBank/DDBJ databases">
        <authorList>
            <person name="Weinstock G."/>
            <person name="Sodergren E."/>
            <person name="Clifton S."/>
            <person name="Fulton L."/>
            <person name="Fulton B."/>
            <person name="Courtney L."/>
            <person name="Fronick C."/>
            <person name="Harrison M."/>
            <person name="Strong C."/>
            <person name="Farmer C."/>
            <person name="Delehaunty K."/>
            <person name="Markovic C."/>
            <person name="Hall O."/>
            <person name="Minx P."/>
            <person name="Tomlinson C."/>
            <person name="Mitreva M."/>
            <person name="Nelson J."/>
            <person name="Hou S."/>
            <person name="Wollam A."/>
            <person name="Pepin K.H."/>
            <person name="Johnson M."/>
            <person name="Bhonagiri V."/>
            <person name="Nash W.E."/>
            <person name="Suruliraj S."/>
            <person name="Warren W."/>
            <person name="Chinwalla A."/>
            <person name="Mardis E.R."/>
            <person name="Wilson R.K."/>
        </authorList>
    </citation>
    <scope>NUCLEOTIDE SEQUENCE [LARGE SCALE GENOMIC DNA]</scope>
    <source>
        <strain evidence="7">OS1</strain>
    </source>
</reference>
<protein>
    <submittedName>
        <fullName evidence="6">Phospholipase, patatin family</fullName>
    </submittedName>
</protein>
<feature type="active site" description="Nucleophile" evidence="4">
    <location>
        <position position="45"/>
    </location>
</feature>
<feature type="short sequence motif" description="GXSXG" evidence="4">
    <location>
        <begin position="43"/>
        <end position="47"/>
    </location>
</feature>
<dbReference type="PROSITE" id="PS51635">
    <property type="entry name" value="PNPLA"/>
    <property type="match status" value="1"/>
</dbReference>
<dbReference type="eggNOG" id="COG1752">
    <property type="taxonomic scope" value="Bacteria"/>
</dbReference>
<evidence type="ECO:0000256" key="4">
    <source>
        <dbReference type="PROSITE-ProRule" id="PRU01161"/>
    </source>
</evidence>
<dbReference type="RefSeq" id="WP_009202123.1">
    <property type="nucleotide sequence ID" value="NZ_ACJX03000001.1"/>
</dbReference>
<evidence type="ECO:0000256" key="1">
    <source>
        <dbReference type="ARBA" id="ARBA00022801"/>
    </source>
</evidence>
<dbReference type="AlphaFoldDB" id="A0A0T5XA32"/>
<comment type="caution">
    <text evidence="6">The sequence shown here is derived from an EMBL/GenBank/DDBJ whole genome shotgun (WGS) entry which is preliminary data.</text>
</comment>
<feature type="domain" description="PNPLA" evidence="5">
    <location>
        <begin position="12"/>
        <end position="172"/>
    </location>
</feature>
<dbReference type="GO" id="GO:0016042">
    <property type="term" value="P:lipid catabolic process"/>
    <property type="evidence" value="ECO:0007669"/>
    <property type="project" value="UniProtKB-UniRule"/>
</dbReference>